<evidence type="ECO:0000313" key="1">
    <source>
        <dbReference type="EMBL" id="OGM60331.1"/>
    </source>
</evidence>
<protein>
    <submittedName>
        <fullName evidence="1">Uncharacterized protein</fullName>
    </submittedName>
</protein>
<organism evidence="1 2">
    <name type="scientific">Candidatus Woesebacteria bacterium RIFCSPLOWO2_01_FULL_39_10b</name>
    <dbReference type="NCBI Taxonomy" id="1802517"/>
    <lineage>
        <taxon>Bacteria</taxon>
        <taxon>Candidatus Woeseibacteriota</taxon>
    </lineage>
</organism>
<reference evidence="1 2" key="1">
    <citation type="journal article" date="2016" name="Nat. Commun.">
        <title>Thousands of microbial genomes shed light on interconnected biogeochemical processes in an aquifer system.</title>
        <authorList>
            <person name="Anantharaman K."/>
            <person name="Brown C.T."/>
            <person name="Hug L.A."/>
            <person name="Sharon I."/>
            <person name="Castelle C.J."/>
            <person name="Probst A.J."/>
            <person name="Thomas B.C."/>
            <person name="Singh A."/>
            <person name="Wilkins M.J."/>
            <person name="Karaoz U."/>
            <person name="Brodie E.L."/>
            <person name="Williams K.H."/>
            <person name="Hubbard S.S."/>
            <person name="Banfield J.F."/>
        </authorList>
    </citation>
    <scope>NUCLEOTIDE SEQUENCE [LARGE SCALE GENOMIC DNA]</scope>
</reference>
<comment type="caution">
    <text evidence="1">The sequence shown here is derived from an EMBL/GenBank/DDBJ whole genome shotgun (WGS) entry which is preliminary data.</text>
</comment>
<dbReference type="Proteomes" id="UP000176404">
    <property type="component" value="Unassembled WGS sequence"/>
</dbReference>
<proteinExistence type="predicted"/>
<dbReference type="AlphaFoldDB" id="A0A1F8B8I9"/>
<sequence>MFNIVHLPTTLKLDFWLLKNNAFDESRFARRKKVKLLDRFMSIATAEDTILNKLTWYKQSRIEEHLVDAAFIYQIQKENLDEGYLNKWVRKLKITKLFSELPKIDLDEYM</sequence>
<evidence type="ECO:0000313" key="2">
    <source>
        <dbReference type="Proteomes" id="UP000176404"/>
    </source>
</evidence>
<gene>
    <name evidence="1" type="ORF">A2892_03250</name>
</gene>
<name>A0A1F8B8I9_9BACT</name>
<dbReference type="EMBL" id="MGHD01000005">
    <property type="protein sequence ID" value="OGM60331.1"/>
    <property type="molecule type" value="Genomic_DNA"/>
</dbReference>
<accession>A0A1F8B8I9</accession>